<dbReference type="InterPro" id="IPR002769">
    <property type="entry name" value="eIF6"/>
</dbReference>
<evidence type="ECO:0000256" key="5">
    <source>
        <dbReference type="HAMAP-Rule" id="MF_03132"/>
    </source>
</evidence>
<dbReference type="GO" id="GO:0000054">
    <property type="term" value="P:ribosomal subunit export from nucleus"/>
    <property type="evidence" value="ECO:0007669"/>
    <property type="project" value="UniProtKB-UniRule"/>
</dbReference>
<comment type="function">
    <text evidence="5">Binds to the 60S ribosomal subunit and prevents its association with the 40S ribosomal subunit to form the 80S initiation complex in the cytoplasm. Is also involved in ribosome biogenesis. Associates with pre-60S subunits in the nucleus and is involved in its nuclear export.</text>
</comment>
<proteinExistence type="inferred from homology"/>
<keyword evidence="1 5" id="KW-0963">Cytoplasm</keyword>
<dbReference type="GO" id="GO:0043023">
    <property type="term" value="F:ribosomal large subunit binding"/>
    <property type="evidence" value="ECO:0007669"/>
    <property type="project" value="UniProtKB-UniRule"/>
</dbReference>
<keyword evidence="2 5" id="KW-0396">Initiation factor</keyword>
<evidence type="ECO:0000256" key="2">
    <source>
        <dbReference type="ARBA" id="ARBA00022540"/>
    </source>
</evidence>
<dbReference type="SUPFAM" id="SSF55909">
    <property type="entry name" value="Pentein"/>
    <property type="match status" value="1"/>
</dbReference>
<dbReference type="GO" id="GO:0042256">
    <property type="term" value="P:cytosolic ribosome assembly"/>
    <property type="evidence" value="ECO:0007669"/>
    <property type="project" value="UniProtKB-UniRule"/>
</dbReference>
<dbReference type="Gene3D" id="3.75.10.10">
    <property type="entry name" value="L-arginine/glycine Amidinotransferase, Chain A"/>
    <property type="match status" value="1"/>
</dbReference>
<dbReference type="CDD" id="cd00527">
    <property type="entry name" value="IF6"/>
    <property type="match status" value="1"/>
</dbReference>
<feature type="modified residue" description="Phosphoserine; by CK1" evidence="5">
    <location>
        <position position="175"/>
    </location>
</feature>
<dbReference type="EMBL" id="MW052344">
    <property type="protein sequence ID" value="QSE03615.1"/>
    <property type="molecule type" value="Genomic_DNA"/>
</dbReference>
<name>A0A896WRQ9_9MICR</name>
<evidence type="ECO:0000256" key="1">
    <source>
        <dbReference type="ARBA" id="ARBA00022490"/>
    </source>
</evidence>
<feature type="modified residue" description="Phosphoserine; by CK1" evidence="5">
    <location>
        <position position="174"/>
    </location>
</feature>
<protein>
    <recommendedName>
        <fullName evidence="5">Eukaryotic translation initiation factor 6</fullName>
        <shortName evidence="5">eIF-6</shortName>
    </recommendedName>
</protein>
<keyword evidence="3 5" id="KW-0648">Protein biosynthesis</keyword>
<dbReference type="HAMAP" id="MF_00032">
    <property type="entry name" value="eIF_6"/>
    <property type="match status" value="1"/>
</dbReference>
<dbReference type="PANTHER" id="PTHR10784">
    <property type="entry name" value="TRANSLATION INITIATION FACTOR 6"/>
    <property type="match status" value="1"/>
</dbReference>
<keyword evidence="5" id="KW-0690">Ribosome biogenesis</keyword>
<dbReference type="AlphaFoldDB" id="A0A896WRQ9"/>
<comment type="PTM">
    <text evidence="5">Phosphorylation at Ser-174 and Ser-175 promotes nuclear export.</text>
</comment>
<comment type="subunit">
    <text evidence="5">Monomer. Associates with the 60S ribosomal subunit.</text>
</comment>
<keyword evidence="5" id="KW-0597">Phosphoprotein</keyword>
<keyword evidence="4 5" id="KW-0539">Nucleus</keyword>
<evidence type="ECO:0000313" key="6">
    <source>
        <dbReference type="EMBL" id="QSE03615.1"/>
    </source>
</evidence>
<organism evidence="6">
    <name type="scientific">Metchnikovella dogieli</name>
    <dbReference type="NCBI Taxonomy" id="2804710"/>
    <lineage>
        <taxon>Eukaryota</taxon>
        <taxon>Fungi</taxon>
        <taxon>Fungi incertae sedis</taxon>
        <taxon>Microsporidia</taxon>
        <taxon>Metchnikovellidae</taxon>
        <taxon>Metchnikovella</taxon>
    </lineage>
</organism>
<dbReference type="PIRSF" id="PIRSF006413">
    <property type="entry name" value="IF-6"/>
    <property type="match status" value="1"/>
</dbReference>
<evidence type="ECO:0000256" key="3">
    <source>
        <dbReference type="ARBA" id="ARBA00022917"/>
    </source>
</evidence>
<dbReference type="GO" id="GO:0003743">
    <property type="term" value="F:translation initiation factor activity"/>
    <property type="evidence" value="ECO:0007669"/>
    <property type="project" value="UniProtKB-UniRule"/>
</dbReference>
<comment type="similarity">
    <text evidence="5">Belongs to the eIF-6 family.</text>
</comment>
<gene>
    <name evidence="5" type="primary">TIF6</name>
</gene>
<dbReference type="GO" id="GO:0005730">
    <property type="term" value="C:nucleolus"/>
    <property type="evidence" value="ECO:0007669"/>
    <property type="project" value="UniProtKB-SubCell"/>
</dbReference>
<dbReference type="FunFam" id="3.75.10.10:FF:000001">
    <property type="entry name" value="Eukaryotic translation initiation factor 6"/>
    <property type="match status" value="1"/>
</dbReference>
<reference evidence="6" key="1">
    <citation type="journal article" date="2021" name="Parasitol. Res.">
        <title>Evolutionary relationships of Metchnikovella dogieli Paskerova et al., 2016 (Microsporidia: Metchnikovellidae) revealed by multigene phylogenetic analysis.</title>
        <authorList>
            <person name="Nassonova E.S."/>
            <person name="Bondarenko N.I."/>
            <person name="Paskerova G.G."/>
            <person name="Kovacikova M."/>
            <person name="Frolova E.V."/>
            <person name="Smirnov A.V."/>
        </authorList>
    </citation>
    <scope>NUCLEOTIDE SEQUENCE</scope>
    <source>
        <strain evidence="6">WSBS2016</strain>
    </source>
</reference>
<accession>A0A896WRQ9</accession>
<comment type="subcellular location">
    <subcellularLocation>
        <location evidence="5">Cytoplasm</location>
    </subcellularLocation>
    <subcellularLocation>
        <location evidence="5">Nucleus</location>
        <location evidence="5">Nucleolus</location>
    </subcellularLocation>
    <text evidence="5">Shuttles between cytoplasm and nucleus/nucleolus.</text>
</comment>
<dbReference type="NCBIfam" id="TIGR00323">
    <property type="entry name" value="eIF-6"/>
    <property type="match status" value="1"/>
</dbReference>
<dbReference type="GO" id="GO:0042273">
    <property type="term" value="P:ribosomal large subunit biogenesis"/>
    <property type="evidence" value="ECO:0007669"/>
    <property type="project" value="UniProtKB-UniRule"/>
</dbReference>
<evidence type="ECO:0000256" key="4">
    <source>
        <dbReference type="ARBA" id="ARBA00023242"/>
    </source>
</evidence>
<dbReference type="GO" id="GO:0005737">
    <property type="term" value="C:cytoplasm"/>
    <property type="evidence" value="ECO:0007669"/>
    <property type="project" value="UniProtKB-SubCell"/>
</dbReference>
<sequence length="246" mass="26611">MASRVHFENSNEIGVFSRLTNTYCLTALGGSQNFYSTFESELKGHIPLIQCSIAGTRLIGTMTTGNRHGLLVSGATTDQELQHLRSSLPDGVAIQRIDERLCALGNIVACNDYSALVHPEIDRESEEIISDVLQVDVFRQTIACTPLVGTYSKFTNNGGMFHPKVTMEELDELSSLLQIPLVAGTVNRGSCSLGAGLSVNDWTGFVGMATTSTEISVVEGMFRLEDASGNTKSVDEIYNPLLDTLV</sequence>
<dbReference type="Pfam" id="PF01912">
    <property type="entry name" value="eIF-6"/>
    <property type="match status" value="1"/>
</dbReference>
<dbReference type="SMART" id="SM00654">
    <property type="entry name" value="eIF6"/>
    <property type="match status" value="1"/>
</dbReference>